<evidence type="ECO:0000256" key="3">
    <source>
        <dbReference type="SAM" id="SignalP"/>
    </source>
</evidence>
<keyword evidence="5" id="KW-1185">Reference proteome</keyword>
<protein>
    <recommendedName>
        <fullName evidence="6">DUF2993 domain-containing protein</fullName>
    </recommendedName>
</protein>
<dbReference type="PROSITE" id="PS51318">
    <property type="entry name" value="TAT"/>
    <property type="match status" value="1"/>
</dbReference>
<keyword evidence="2" id="KW-0472">Membrane</keyword>
<evidence type="ECO:0008006" key="6">
    <source>
        <dbReference type="Google" id="ProtNLM"/>
    </source>
</evidence>
<feature type="transmembrane region" description="Helical" evidence="2">
    <location>
        <begin position="411"/>
        <end position="432"/>
    </location>
</feature>
<sequence length="440" mass="45036">MKAVSRRRALGVSVCTAIPAVLLGLGATPAHAEASFNARVDAQVFHVTITNDKGSIPTLPQIDAGLGTAQATFTSFGGGVARAASPDAGSAASVPALLGALVPTLIPKPLPFPFPSISIPGDITVQAGEKPAKVATGPYALTAAVTENTSESRATLGGALDEDNGVLNTVSTAKITVDDDRVTATATSIVDAVRINGLVSLGRVQSKVEVVRDPDGKIHRTSDTKIGLLEIAGLTLEYKNDQFVTPIGNLPISLKQVGKLLSTATRGLVELQVVDAQETDKGMISGSLRLIQTVPPPPKCIAIPLPTPIVSGVTYCGTTTVVYDLGKASASIDYAVLPDEGDGDGGGGTVTPPGTGPVLPDTPLLPSGDLPVTSPPLIPGALEPALPVLTPPLDDPLLLGVRARFVDMSNLYLAVAGFAVLLLLSSTCIRLLGVRNKWTS</sequence>
<feature type="compositionally biased region" description="Low complexity" evidence="1">
    <location>
        <begin position="350"/>
        <end position="366"/>
    </location>
</feature>
<evidence type="ECO:0000256" key="1">
    <source>
        <dbReference type="SAM" id="MobiDB-lite"/>
    </source>
</evidence>
<dbReference type="Proteomes" id="UP000267128">
    <property type="component" value="Unassembled WGS sequence"/>
</dbReference>
<feature type="signal peptide" evidence="3">
    <location>
        <begin position="1"/>
        <end position="32"/>
    </location>
</feature>
<dbReference type="RefSeq" id="WP_148046218.1">
    <property type="nucleotide sequence ID" value="NZ_RJSE01000008.1"/>
</dbReference>
<accession>A0A3N0CCA2</accession>
<evidence type="ECO:0000313" key="4">
    <source>
        <dbReference type="EMBL" id="RNL61064.1"/>
    </source>
</evidence>
<keyword evidence="3" id="KW-0732">Signal</keyword>
<dbReference type="EMBL" id="RJSE01000008">
    <property type="protein sequence ID" value="RNL61064.1"/>
    <property type="molecule type" value="Genomic_DNA"/>
</dbReference>
<feature type="region of interest" description="Disordered" evidence="1">
    <location>
        <begin position="341"/>
        <end position="370"/>
    </location>
</feature>
<keyword evidence="2" id="KW-0812">Transmembrane</keyword>
<evidence type="ECO:0000256" key="2">
    <source>
        <dbReference type="SAM" id="Phobius"/>
    </source>
</evidence>
<name>A0A3N0CCA2_9ACTN</name>
<dbReference type="AlphaFoldDB" id="A0A3N0CCA2"/>
<feature type="chain" id="PRO_5018075940" description="DUF2993 domain-containing protein" evidence="3">
    <location>
        <begin position="33"/>
        <end position="440"/>
    </location>
</feature>
<reference evidence="4 5" key="1">
    <citation type="submission" date="2018-11" db="EMBL/GenBank/DDBJ databases">
        <authorList>
            <person name="Li F."/>
        </authorList>
    </citation>
    <scope>NUCLEOTIDE SEQUENCE [LARGE SCALE GENOMIC DNA]</scope>
    <source>
        <strain evidence="4 5">Gsoil 097</strain>
    </source>
</reference>
<proteinExistence type="predicted"/>
<gene>
    <name evidence="4" type="ORF">EFK50_16920</name>
</gene>
<evidence type="ECO:0000313" key="5">
    <source>
        <dbReference type="Proteomes" id="UP000267128"/>
    </source>
</evidence>
<comment type="caution">
    <text evidence="4">The sequence shown here is derived from an EMBL/GenBank/DDBJ whole genome shotgun (WGS) entry which is preliminary data.</text>
</comment>
<organism evidence="4 5">
    <name type="scientific">Nocardioides marmoriginsengisoli</name>
    <dbReference type="NCBI Taxonomy" id="661483"/>
    <lineage>
        <taxon>Bacteria</taxon>
        <taxon>Bacillati</taxon>
        <taxon>Actinomycetota</taxon>
        <taxon>Actinomycetes</taxon>
        <taxon>Propionibacteriales</taxon>
        <taxon>Nocardioidaceae</taxon>
        <taxon>Nocardioides</taxon>
    </lineage>
</organism>
<dbReference type="InterPro" id="IPR006311">
    <property type="entry name" value="TAT_signal"/>
</dbReference>
<keyword evidence="2" id="KW-1133">Transmembrane helix</keyword>